<dbReference type="EMBL" id="FOVO01000040">
    <property type="protein sequence ID" value="SFN98610.1"/>
    <property type="molecule type" value="Genomic_DNA"/>
</dbReference>
<dbReference type="AlphaFoldDB" id="A0A1I5DHG2"/>
<keyword evidence="4" id="KW-0804">Transcription</keyword>
<name>A0A1I5DHG2_9GAMM</name>
<keyword evidence="3" id="KW-0238">DNA-binding</keyword>
<sequence length="171" mass="20127">MSGLRFSTDGLQLTQSQAIWLQEWLSKFGAWVYSGRLDKRQSSVIAEFMARVEPRDYPERPMCNDDEGMLIARVVDHIYHLDRVAFAMLLSRYVFNSSDRAIARYYHNIVKPRKMMKRSGQLVLRKPSLSTCRREVEEILKATEYLLYQPLQEAFTCHEQKRKSKILSRTC</sequence>
<evidence type="ECO:0000256" key="3">
    <source>
        <dbReference type="ARBA" id="ARBA00023125"/>
    </source>
</evidence>
<dbReference type="OrthoDB" id="6473838at2"/>
<reference evidence="6" key="1">
    <citation type="submission" date="2016-10" db="EMBL/GenBank/DDBJ databases">
        <authorList>
            <person name="Varghese N."/>
            <person name="Submissions S."/>
        </authorList>
    </citation>
    <scope>NUCLEOTIDE SEQUENCE [LARGE SCALE GENOMIC DNA]</scope>
    <source>
        <strain evidence="6">DSM 16522</strain>
    </source>
</reference>
<evidence type="ECO:0000313" key="5">
    <source>
        <dbReference type="EMBL" id="SFN98610.1"/>
    </source>
</evidence>
<organism evidence="5 6">
    <name type="scientific">Xenorhabdus japonica</name>
    <dbReference type="NCBI Taxonomy" id="53341"/>
    <lineage>
        <taxon>Bacteria</taxon>
        <taxon>Pseudomonadati</taxon>
        <taxon>Pseudomonadota</taxon>
        <taxon>Gammaproteobacteria</taxon>
        <taxon>Enterobacterales</taxon>
        <taxon>Morganellaceae</taxon>
        <taxon>Xenorhabdus</taxon>
    </lineage>
</organism>
<dbReference type="GO" id="GO:0060567">
    <property type="term" value="P:negative regulation of termination of DNA-templated transcription"/>
    <property type="evidence" value="ECO:0007669"/>
    <property type="project" value="InterPro"/>
</dbReference>
<protein>
    <recommendedName>
        <fullName evidence="7">Phage antitermination protein Q</fullName>
    </recommendedName>
</protein>
<dbReference type="InterPro" id="IPR010534">
    <property type="entry name" value="Phage_933W_GpQ"/>
</dbReference>
<evidence type="ECO:0008006" key="7">
    <source>
        <dbReference type="Google" id="ProtNLM"/>
    </source>
</evidence>
<accession>A0A1I5DHG2</accession>
<dbReference type="GO" id="GO:0003677">
    <property type="term" value="F:DNA binding"/>
    <property type="evidence" value="ECO:0007669"/>
    <property type="project" value="UniProtKB-KW"/>
</dbReference>
<gene>
    <name evidence="5" type="ORF">SAMN05421579_14037</name>
</gene>
<evidence type="ECO:0000256" key="2">
    <source>
        <dbReference type="ARBA" id="ARBA00023015"/>
    </source>
</evidence>
<evidence type="ECO:0000256" key="4">
    <source>
        <dbReference type="ARBA" id="ARBA00023163"/>
    </source>
</evidence>
<keyword evidence="2" id="KW-0805">Transcription regulation</keyword>
<evidence type="ECO:0000313" key="6">
    <source>
        <dbReference type="Proteomes" id="UP000199011"/>
    </source>
</evidence>
<proteinExistence type="inferred from homology"/>
<dbReference type="Proteomes" id="UP000199011">
    <property type="component" value="Unassembled WGS sequence"/>
</dbReference>
<dbReference type="RefSeq" id="WP_092520440.1">
    <property type="nucleotide sequence ID" value="NZ_CAWRAH010000085.1"/>
</dbReference>
<comment type="similarity">
    <text evidence="1">Belongs to the phage antitermination Q type 1 family.</text>
</comment>
<evidence type="ECO:0000256" key="1">
    <source>
        <dbReference type="ARBA" id="ARBA00010234"/>
    </source>
</evidence>
<keyword evidence="6" id="KW-1185">Reference proteome</keyword>
<dbReference type="Pfam" id="PF06530">
    <property type="entry name" value="Phage_antitermQ"/>
    <property type="match status" value="1"/>
</dbReference>